<sequence length="87" mass="9782">MSDLTNLEYPKSKCVEKILKLKFKNANTKIQSDAVKLVTEVLKIFITEAAARAAIQAQSECIGENDIIPEVNNQHLEKILPQLLLDF</sequence>
<dbReference type="GO" id="GO:0000712">
    <property type="term" value="P:resolution of meiotic recombination intermediates"/>
    <property type="evidence" value="ECO:0007669"/>
    <property type="project" value="TreeGrafter"/>
</dbReference>
<dbReference type="SUPFAM" id="SSF47113">
    <property type="entry name" value="Histone-fold"/>
    <property type="match status" value="1"/>
</dbReference>
<dbReference type="Proteomes" id="UP001497382">
    <property type="component" value="Unassembled WGS sequence"/>
</dbReference>
<protein>
    <recommendedName>
        <fullName evidence="3">Centromere protein X</fullName>
    </recommendedName>
</protein>
<keyword evidence="6" id="KW-0234">DNA repair</keyword>
<comment type="similarity">
    <text evidence="2">Belongs to the CENP-X/MHF2 family.</text>
</comment>
<name>A0AAV1ZMS1_9ARAC</name>
<dbReference type="PANTHER" id="PTHR28680:SF1">
    <property type="entry name" value="CENTROMERE PROTEIN X"/>
    <property type="match status" value="1"/>
</dbReference>
<evidence type="ECO:0000256" key="6">
    <source>
        <dbReference type="ARBA" id="ARBA00023204"/>
    </source>
</evidence>
<dbReference type="PANTHER" id="PTHR28680">
    <property type="entry name" value="CENTROMERE PROTEIN X"/>
    <property type="match status" value="1"/>
</dbReference>
<evidence type="ECO:0000313" key="10">
    <source>
        <dbReference type="Proteomes" id="UP001497382"/>
    </source>
</evidence>
<dbReference type="InterPro" id="IPR009072">
    <property type="entry name" value="Histone-fold"/>
</dbReference>
<evidence type="ECO:0000256" key="8">
    <source>
        <dbReference type="ARBA" id="ARBA00047146"/>
    </source>
</evidence>
<dbReference type="InterPro" id="IPR018552">
    <property type="entry name" value="CENP-X"/>
</dbReference>
<reference evidence="9 10" key="1">
    <citation type="submission" date="2024-04" db="EMBL/GenBank/DDBJ databases">
        <authorList>
            <person name="Rising A."/>
            <person name="Reimegard J."/>
            <person name="Sonavane S."/>
            <person name="Akerstrom W."/>
            <person name="Nylinder S."/>
            <person name="Hedman E."/>
            <person name="Kallberg Y."/>
        </authorList>
    </citation>
    <scope>NUCLEOTIDE SEQUENCE [LARGE SCALE GENOMIC DNA]</scope>
</reference>
<accession>A0AAV1ZMS1</accession>
<evidence type="ECO:0000256" key="2">
    <source>
        <dbReference type="ARBA" id="ARBA00009359"/>
    </source>
</evidence>
<dbReference type="Pfam" id="PF09415">
    <property type="entry name" value="CENP-X"/>
    <property type="match status" value="1"/>
</dbReference>
<organism evidence="9 10">
    <name type="scientific">Larinioides sclopetarius</name>
    <dbReference type="NCBI Taxonomy" id="280406"/>
    <lineage>
        <taxon>Eukaryota</taxon>
        <taxon>Metazoa</taxon>
        <taxon>Ecdysozoa</taxon>
        <taxon>Arthropoda</taxon>
        <taxon>Chelicerata</taxon>
        <taxon>Arachnida</taxon>
        <taxon>Araneae</taxon>
        <taxon>Araneomorphae</taxon>
        <taxon>Entelegynae</taxon>
        <taxon>Araneoidea</taxon>
        <taxon>Araneidae</taxon>
        <taxon>Larinioides</taxon>
    </lineage>
</organism>
<evidence type="ECO:0000313" key="9">
    <source>
        <dbReference type="EMBL" id="CAL1273152.1"/>
    </source>
</evidence>
<comment type="caution">
    <text evidence="9">The sequence shown here is derived from an EMBL/GenBank/DDBJ whole genome shotgun (WGS) entry which is preliminary data.</text>
</comment>
<dbReference type="EMBL" id="CAXIEN010000065">
    <property type="protein sequence ID" value="CAL1273152.1"/>
    <property type="molecule type" value="Genomic_DNA"/>
</dbReference>
<dbReference type="GO" id="GO:0046982">
    <property type="term" value="F:protein heterodimerization activity"/>
    <property type="evidence" value="ECO:0007669"/>
    <property type="project" value="InterPro"/>
</dbReference>
<dbReference type="GO" id="GO:0003677">
    <property type="term" value="F:DNA binding"/>
    <property type="evidence" value="ECO:0007669"/>
    <property type="project" value="UniProtKB-KW"/>
</dbReference>
<dbReference type="GO" id="GO:0051382">
    <property type="term" value="P:kinetochore assembly"/>
    <property type="evidence" value="ECO:0007669"/>
    <property type="project" value="InterPro"/>
</dbReference>
<dbReference type="CDD" id="cd22921">
    <property type="entry name" value="HFD_CENP-X"/>
    <property type="match status" value="1"/>
</dbReference>
<comment type="subunit">
    <text evidence="8">Heterodimer with CENPX, sometimes called MHF; this interaction stabilizes both partners. MHF heterodimers can assemble to form tetrameric structures. MHF also coassemble with CENPT-CENPW heterodimers at centromeres to form the tetrameric CENP-T-W-S-X complex. Forms a discrete complex with FANCM and CENPX, called FANCM-MHF; this interaction, probably mediated by direct binding between CENPS and FANCM, leads to synergistic activation of double-stranded DNA binding and strongly stimulates FANCM-mediated DNA remodeling. Recruited by FANCM to the Fanconi anemia (FA) core complex, which consists of CENPS, CENPX, FANCA, FANCB, FANCC, FANCE, FANCF, FANCG, FANCL, FANCM, FAAP24 and FAAP100. The FA core complex associates with Bloom syndrome (BLM) complex, which consists of at least BLM, DNA topoisomerase 3-alpha (TOP3A), RMI1/BLAP75, RPA1/RPA70 and RPA2/RPA32. The super complex between FA and BLM is called BRAFT.</text>
</comment>
<comment type="subcellular location">
    <subcellularLocation>
        <location evidence="1">Nucleus</location>
    </subcellularLocation>
</comment>
<evidence type="ECO:0000256" key="3">
    <source>
        <dbReference type="ARBA" id="ARBA00016388"/>
    </source>
</evidence>
<keyword evidence="7" id="KW-0539">Nucleus</keyword>
<proteinExistence type="inferred from homology"/>
<evidence type="ECO:0000256" key="7">
    <source>
        <dbReference type="ARBA" id="ARBA00023242"/>
    </source>
</evidence>
<keyword evidence="4" id="KW-0227">DNA damage</keyword>
<evidence type="ECO:0000256" key="1">
    <source>
        <dbReference type="ARBA" id="ARBA00004123"/>
    </source>
</evidence>
<evidence type="ECO:0000256" key="5">
    <source>
        <dbReference type="ARBA" id="ARBA00023125"/>
    </source>
</evidence>
<dbReference type="AlphaFoldDB" id="A0AAV1ZMS1"/>
<dbReference type="GO" id="GO:0043240">
    <property type="term" value="C:Fanconi anaemia nuclear complex"/>
    <property type="evidence" value="ECO:0007669"/>
    <property type="project" value="TreeGrafter"/>
</dbReference>
<keyword evidence="5" id="KW-0238">DNA-binding</keyword>
<dbReference type="Gene3D" id="6.10.130.30">
    <property type="match status" value="1"/>
</dbReference>
<gene>
    <name evidence="9" type="ORF">LARSCL_LOCUS6740</name>
</gene>
<keyword evidence="10" id="KW-1185">Reference proteome</keyword>
<evidence type="ECO:0000256" key="4">
    <source>
        <dbReference type="ARBA" id="ARBA00022763"/>
    </source>
</evidence>
<dbReference type="GO" id="GO:0006281">
    <property type="term" value="P:DNA repair"/>
    <property type="evidence" value="ECO:0007669"/>
    <property type="project" value="UniProtKB-KW"/>
</dbReference>
<dbReference type="GO" id="GO:0071821">
    <property type="term" value="C:FANCM-MHF complex"/>
    <property type="evidence" value="ECO:0007669"/>
    <property type="project" value="TreeGrafter"/>
</dbReference>
<dbReference type="GO" id="GO:0031297">
    <property type="term" value="P:replication fork processing"/>
    <property type="evidence" value="ECO:0007669"/>
    <property type="project" value="TreeGrafter"/>
</dbReference>